<gene>
    <name evidence="2" type="ORF">BN1080_01614</name>
</gene>
<dbReference type="InterPro" id="IPR018672">
    <property type="entry name" value="DUF2140"/>
</dbReference>
<proteinExistence type="predicted"/>
<dbReference type="OrthoDB" id="2412610at2"/>
<keyword evidence="1" id="KW-0472">Membrane</keyword>
<dbReference type="STRING" id="1499687.BN1080_01614"/>
<dbReference type="AlphaFoldDB" id="A0A098EN07"/>
<protein>
    <recommendedName>
        <fullName evidence="4">DUF2140 family protein</fullName>
    </recommendedName>
</protein>
<keyword evidence="3" id="KW-1185">Reference proteome</keyword>
<feature type="transmembrane region" description="Helical" evidence="1">
    <location>
        <begin position="6"/>
        <end position="26"/>
    </location>
</feature>
<accession>A0A098EN07</accession>
<dbReference type="RefSeq" id="WP_052651472.1">
    <property type="nucleotide sequence ID" value="NZ_CCXS01000001.1"/>
</dbReference>
<keyword evidence="1" id="KW-1133">Transmembrane helix</keyword>
<evidence type="ECO:0000313" key="3">
    <source>
        <dbReference type="Proteomes" id="UP000043699"/>
    </source>
</evidence>
<sequence length="192" mass="21128">MKIWRAAFLVLLTVNILAIAALFLLITTPSEKHSLADQNAAGNNLAGNSVIVNVTKDDFEGIANTYIQQAMADQPIPLALSVDDDVSLSTELEVFSVKLPILLSFEPFVQEDGNLRLQQKSVEVGMLDIPPESALKLLRDSVELPEFMEVEPSEESVLLKLTEIPLDGGIAVRATSFNLEEDDIRLRVTIQR</sequence>
<keyword evidence="1" id="KW-0812">Transmembrane</keyword>
<organism evidence="2 3">
    <name type="scientific">Planococcus massiliensis</name>
    <dbReference type="NCBI Taxonomy" id="1499687"/>
    <lineage>
        <taxon>Bacteria</taxon>
        <taxon>Bacillati</taxon>
        <taxon>Bacillota</taxon>
        <taxon>Bacilli</taxon>
        <taxon>Bacillales</taxon>
        <taxon>Caryophanaceae</taxon>
        <taxon>Planococcus</taxon>
    </lineage>
</organism>
<dbReference type="Proteomes" id="UP000043699">
    <property type="component" value="Unassembled WGS sequence"/>
</dbReference>
<name>A0A098EN07_9BACL</name>
<evidence type="ECO:0008006" key="4">
    <source>
        <dbReference type="Google" id="ProtNLM"/>
    </source>
</evidence>
<dbReference type="Pfam" id="PF09911">
    <property type="entry name" value="DUF2140"/>
    <property type="match status" value="1"/>
</dbReference>
<evidence type="ECO:0000256" key="1">
    <source>
        <dbReference type="SAM" id="Phobius"/>
    </source>
</evidence>
<dbReference type="EMBL" id="CCXS01000001">
    <property type="protein sequence ID" value="CEG22681.1"/>
    <property type="molecule type" value="Genomic_DNA"/>
</dbReference>
<evidence type="ECO:0000313" key="2">
    <source>
        <dbReference type="EMBL" id="CEG22681.1"/>
    </source>
</evidence>
<reference evidence="2 3" key="1">
    <citation type="submission" date="2014-09" db="EMBL/GenBank/DDBJ databases">
        <authorList>
            <person name="Urmite Genomes Urmite Genomes"/>
        </authorList>
    </citation>
    <scope>NUCLEOTIDE SEQUENCE [LARGE SCALE GENOMIC DNA]</scope>
    <source>
        <strain evidence="2 3">ES2</strain>
    </source>
</reference>